<dbReference type="EMBL" id="AP019774">
    <property type="protein sequence ID" value="BCD70048.1"/>
    <property type="molecule type" value="Genomic_DNA"/>
</dbReference>
<dbReference type="RefSeq" id="WP_006564316.1">
    <property type="nucleotide sequence ID" value="NZ_AP019774.1"/>
</dbReference>
<keyword evidence="6" id="KW-1185">Reference proteome</keyword>
<dbReference type="Proteomes" id="UP000317935">
    <property type="component" value="Chromosome"/>
</dbReference>
<proteinExistence type="predicted"/>
<dbReference type="InterPro" id="IPR000073">
    <property type="entry name" value="AB_hydrolase_1"/>
</dbReference>
<feature type="domain" description="AB hydrolase-1" evidence="2">
    <location>
        <begin position="28"/>
        <end position="225"/>
    </location>
</feature>
<evidence type="ECO:0000313" key="3">
    <source>
        <dbReference type="EMBL" id="BCD45748.1"/>
    </source>
</evidence>
<dbReference type="SUPFAM" id="SSF53474">
    <property type="entry name" value="alpha/beta-Hydrolases"/>
    <property type="match status" value="1"/>
</dbReference>
<dbReference type="InterPro" id="IPR029058">
    <property type="entry name" value="AB_hydrolase_fold"/>
</dbReference>
<dbReference type="AlphaFoldDB" id="A0A6J4CX16"/>
<dbReference type="EMBL" id="AP023036">
    <property type="protein sequence ID" value="BCD45748.1"/>
    <property type="molecule type" value="Genomic_DNA"/>
</dbReference>
<dbReference type="Gene3D" id="3.40.50.1820">
    <property type="entry name" value="alpha/beta hydrolase"/>
    <property type="match status" value="1"/>
</dbReference>
<evidence type="ECO:0000256" key="1">
    <source>
        <dbReference type="ARBA" id="ARBA00022801"/>
    </source>
</evidence>
<keyword evidence="1 4" id="KW-0378">Hydrolase</keyword>
<evidence type="ECO:0000313" key="6">
    <source>
        <dbReference type="Proteomes" id="UP000509742"/>
    </source>
</evidence>
<accession>A0A6J4CX16</accession>
<dbReference type="GeneID" id="56929378"/>
<reference evidence="4 5" key="1">
    <citation type="submission" date="2019-06" db="EMBL/GenBank/DDBJ databases">
        <title>Complete genome sequence of Helicobacter suis SNTW101c.</title>
        <authorList>
            <person name="Rimbara E."/>
            <person name="Suzuki M."/>
            <person name="Matsui H."/>
            <person name="Nakamura M."/>
            <person name="Mori S."/>
            <person name="Shibayama K."/>
        </authorList>
    </citation>
    <scope>NUCLEOTIDE SEQUENCE [LARGE SCALE GENOMIC DNA]</scope>
    <source>
        <strain evidence="4 5">SNTW101c</strain>
    </source>
</reference>
<gene>
    <name evidence="4" type="primary">estV</name>
    <name evidence="3" type="ORF">NHP190020_07870</name>
    <name evidence="4" type="ORF">SNTW_06930</name>
</gene>
<dbReference type="GO" id="GO:0016020">
    <property type="term" value="C:membrane"/>
    <property type="evidence" value="ECO:0007669"/>
    <property type="project" value="TreeGrafter"/>
</dbReference>
<reference evidence="3 6" key="2">
    <citation type="submission" date="2020-04" db="EMBL/GenBank/DDBJ databases">
        <title>Genomic analysis of gastric non-Helicobacter pylori Helicobacters isolated in Japan.</title>
        <authorList>
            <person name="Suzuki M."/>
            <person name="Rimbara E."/>
        </authorList>
    </citation>
    <scope>NUCLEOTIDE SEQUENCE [LARGE SCALE GENOMIC DNA]</scope>
    <source>
        <strain evidence="3 6">NHP19-0020</strain>
    </source>
</reference>
<evidence type="ECO:0000259" key="2">
    <source>
        <dbReference type="Pfam" id="PF12697"/>
    </source>
</evidence>
<dbReference type="GO" id="GO:0016787">
    <property type="term" value="F:hydrolase activity"/>
    <property type="evidence" value="ECO:0007669"/>
    <property type="project" value="UniProtKB-KW"/>
</dbReference>
<dbReference type="Proteomes" id="UP000509742">
    <property type="component" value="Chromosome"/>
</dbReference>
<dbReference type="Pfam" id="PF12697">
    <property type="entry name" value="Abhydrolase_6"/>
    <property type="match status" value="1"/>
</dbReference>
<dbReference type="PANTHER" id="PTHR43798">
    <property type="entry name" value="MONOACYLGLYCEROL LIPASE"/>
    <property type="match status" value="1"/>
</dbReference>
<name>A0A6J4CX16_9HELI</name>
<dbReference type="PANTHER" id="PTHR43798:SF31">
    <property type="entry name" value="AB HYDROLASE SUPERFAMILY PROTEIN YCLE"/>
    <property type="match status" value="1"/>
</dbReference>
<organism evidence="4 5">
    <name type="scientific">Helicobacter suis</name>
    <dbReference type="NCBI Taxonomy" id="104628"/>
    <lineage>
        <taxon>Bacteria</taxon>
        <taxon>Pseudomonadati</taxon>
        <taxon>Campylobacterota</taxon>
        <taxon>Epsilonproteobacteria</taxon>
        <taxon>Campylobacterales</taxon>
        <taxon>Helicobacteraceae</taxon>
        <taxon>Helicobacter</taxon>
    </lineage>
</organism>
<evidence type="ECO:0000313" key="5">
    <source>
        <dbReference type="Proteomes" id="UP000317935"/>
    </source>
</evidence>
<dbReference type="OrthoDB" id="9808398at2"/>
<protein>
    <submittedName>
        <fullName evidence="4">2-hydroxy-6-oxohepta-2,4-dienoate hydrolase EtsV</fullName>
    </submittedName>
</protein>
<evidence type="ECO:0000313" key="4">
    <source>
        <dbReference type="EMBL" id="BCD70048.1"/>
    </source>
</evidence>
<dbReference type="InterPro" id="IPR050266">
    <property type="entry name" value="AB_hydrolase_sf"/>
</dbReference>
<sequence length="241" mass="27648">MAKRRVLYQGYTFEIAYIFDNRRVPKNLVFLHGWGSSKELMQTAFKAFFNHYNHFYLDLPGFGKSPNHIFLTPRDYAKIVDAFFDSLQVEIDMAIGHSFGGKVALLCRSTNLVLLSTAGILIPKSFTTRFKIKLAKSLKALGLKKALGLLASKDAHNLNQAMYETFKYTVQEDFEEQFKACKKPTLILWGQEDTTTPLEAGQRIASLVPKNCFFVLKGDHYFFLKQGLEVERRCLEYFQEG</sequence>